<name>A0A0G0XLF7_9BACT</name>
<comment type="caution">
    <text evidence="2">The sequence shown here is derived from an EMBL/GenBank/DDBJ whole genome shotgun (WGS) entry which is preliminary data.</text>
</comment>
<dbReference type="Proteomes" id="UP000033856">
    <property type="component" value="Unassembled WGS sequence"/>
</dbReference>
<dbReference type="SUPFAM" id="SSF46785">
    <property type="entry name" value="Winged helix' DNA-binding domain"/>
    <property type="match status" value="1"/>
</dbReference>
<evidence type="ECO:0000259" key="1">
    <source>
        <dbReference type="Pfam" id="PF01978"/>
    </source>
</evidence>
<dbReference type="InterPro" id="IPR002831">
    <property type="entry name" value="Tscrpt_reg_TrmB_N"/>
</dbReference>
<gene>
    <name evidence="2" type="ORF">UU83_C0003G0002</name>
</gene>
<proteinExistence type="predicted"/>
<dbReference type="Pfam" id="PF01978">
    <property type="entry name" value="TrmB"/>
    <property type="match status" value="1"/>
</dbReference>
<dbReference type="InterPro" id="IPR051797">
    <property type="entry name" value="TrmB-like"/>
</dbReference>
<dbReference type="InterPro" id="IPR036388">
    <property type="entry name" value="WH-like_DNA-bd_sf"/>
</dbReference>
<dbReference type="InterPro" id="IPR036390">
    <property type="entry name" value="WH_DNA-bd_sf"/>
</dbReference>
<dbReference type="PANTHER" id="PTHR34293">
    <property type="entry name" value="HTH-TYPE TRANSCRIPTIONAL REGULATOR TRMBL2"/>
    <property type="match status" value="1"/>
</dbReference>
<evidence type="ECO:0000313" key="2">
    <source>
        <dbReference type="EMBL" id="KKS25709.1"/>
    </source>
</evidence>
<evidence type="ECO:0000313" key="3">
    <source>
        <dbReference type="Proteomes" id="UP000033856"/>
    </source>
</evidence>
<dbReference type="AlphaFoldDB" id="A0A0G0XLF7"/>
<organism evidence="2 3">
    <name type="scientific">Candidatus Jorgensenbacteria bacterium GW2011_GWF2_41_8</name>
    <dbReference type="NCBI Taxonomy" id="1618667"/>
    <lineage>
        <taxon>Bacteria</taxon>
        <taxon>Candidatus Joergenseniibacteriota</taxon>
    </lineage>
</organism>
<protein>
    <submittedName>
        <fullName evidence="2">Transcriptional regulator, TrmB</fullName>
    </submittedName>
</protein>
<sequence length="278" mass="30935">MIEQKLQEFGLSEKEARVYAALQHLGTSVVSDIAKKSGINRSTAYVLLDALANRGLASASEQNGGRVYSPAPAEQFSEMAESSLKKWKSLVEVGREIATQFKKQARGNNTKPSTRLFTGTEGIQAVYEVMLIPKEMTRSYSALSAAHKVLPDFFSSYCARRAAQGVHARIVVPDTPVHREIIAKVVHEGSEYFLLPPIEHEYESDFIVSGNKVAFVSFAESSAFIVENAAFATLQKRLFDELLPRARRWNVRRDVCKTPKSKRAHPALVKAARRFFSA</sequence>
<dbReference type="Gene3D" id="1.10.10.10">
    <property type="entry name" value="Winged helix-like DNA-binding domain superfamily/Winged helix DNA-binding domain"/>
    <property type="match status" value="1"/>
</dbReference>
<reference evidence="2 3" key="1">
    <citation type="journal article" date="2015" name="Nature">
        <title>rRNA introns, odd ribosomes, and small enigmatic genomes across a large radiation of phyla.</title>
        <authorList>
            <person name="Brown C.T."/>
            <person name="Hug L.A."/>
            <person name="Thomas B.C."/>
            <person name="Sharon I."/>
            <person name="Castelle C.J."/>
            <person name="Singh A."/>
            <person name="Wilkins M.J."/>
            <person name="Williams K.H."/>
            <person name="Banfield J.F."/>
        </authorList>
    </citation>
    <scope>NUCLEOTIDE SEQUENCE [LARGE SCALE GENOMIC DNA]</scope>
</reference>
<dbReference type="PANTHER" id="PTHR34293:SF1">
    <property type="entry name" value="HTH-TYPE TRANSCRIPTIONAL REGULATOR TRMBL2"/>
    <property type="match status" value="1"/>
</dbReference>
<dbReference type="EMBL" id="LCCD01000003">
    <property type="protein sequence ID" value="KKS25709.1"/>
    <property type="molecule type" value="Genomic_DNA"/>
</dbReference>
<feature type="domain" description="Transcription regulator TrmB N-terminal" evidence="1">
    <location>
        <begin position="6"/>
        <end position="74"/>
    </location>
</feature>
<accession>A0A0G0XLF7</accession>